<dbReference type="AlphaFoldDB" id="A0A0K2VGU7"/>
<name>A0A0K2VGU7_LEPSM</name>
<accession>A0A0K2VGU7</accession>
<proteinExistence type="predicted"/>
<dbReference type="EMBL" id="HACA01031825">
    <property type="protein sequence ID" value="CDW49186.1"/>
    <property type="molecule type" value="Transcribed_RNA"/>
</dbReference>
<evidence type="ECO:0000313" key="1">
    <source>
        <dbReference type="EMBL" id="CDW49186.1"/>
    </source>
</evidence>
<reference evidence="1" key="1">
    <citation type="submission" date="2014-05" db="EMBL/GenBank/DDBJ databases">
        <authorList>
            <person name="Chronopoulou M."/>
        </authorList>
    </citation>
    <scope>NUCLEOTIDE SEQUENCE</scope>
    <source>
        <tissue evidence="1">Whole organism</tissue>
    </source>
</reference>
<sequence length="65" mass="7063">LGDEALVKFDSGILDGRLQLVLGLLTASPLNAQTLRSQAANNQASEAFFLSLLRKIFDLARNFSL</sequence>
<organism evidence="1">
    <name type="scientific">Lepeophtheirus salmonis</name>
    <name type="common">Salmon louse</name>
    <name type="synonym">Caligus salmonis</name>
    <dbReference type="NCBI Taxonomy" id="72036"/>
    <lineage>
        <taxon>Eukaryota</taxon>
        <taxon>Metazoa</taxon>
        <taxon>Ecdysozoa</taxon>
        <taxon>Arthropoda</taxon>
        <taxon>Crustacea</taxon>
        <taxon>Multicrustacea</taxon>
        <taxon>Hexanauplia</taxon>
        <taxon>Copepoda</taxon>
        <taxon>Siphonostomatoida</taxon>
        <taxon>Caligidae</taxon>
        <taxon>Lepeophtheirus</taxon>
    </lineage>
</organism>
<feature type="non-terminal residue" evidence="1">
    <location>
        <position position="1"/>
    </location>
</feature>
<protein>
    <submittedName>
        <fullName evidence="1">Uncharacterized protein</fullName>
    </submittedName>
</protein>